<evidence type="ECO:0000313" key="1">
    <source>
        <dbReference type="EMBL" id="RNA40006.1"/>
    </source>
</evidence>
<proteinExistence type="predicted"/>
<dbReference type="Proteomes" id="UP000276133">
    <property type="component" value="Unassembled WGS sequence"/>
</dbReference>
<accession>A0A3M7SW61</accession>
<sequence length="76" mass="9047">MNLINYTSLLDQHTIKTFNIKLKLFSIPTFHNYSFPQLFLSFPKRKERSRKGIVEEELKNKVRTIIMPTNTMETTL</sequence>
<reference evidence="1 2" key="1">
    <citation type="journal article" date="2018" name="Sci. Rep.">
        <title>Genomic signatures of local adaptation to the degree of environmental predictability in rotifers.</title>
        <authorList>
            <person name="Franch-Gras L."/>
            <person name="Hahn C."/>
            <person name="Garcia-Roger E.M."/>
            <person name="Carmona M.J."/>
            <person name="Serra M."/>
            <person name="Gomez A."/>
        </authorList>
    </citation>
    <scope>NUCLEOTIDE SEQUENCE [LARGE SCALE GENOMIC DNA]</scope>
    <source>
        <strain evidence="1">HYR1</strain>
    </source>
</reference>
<dbReference type="AlphaFoldDB" id="A0A3M7SW61"/>
<keyword evidence="2" id="KW-1185">Reference proteome</keyword>
<comment type="caution">
    <text evidence="1">The sequence shown here is derived from an EMBL/GenBank/DDBJ whole genome shotgun (WGS) entry which is preliminary data.</text>
</comment>
<gene>
    <name evidence="1" type="ORF">BpHYR1_032934</name>
</gene>
<name>A0A3M7SW61_BRAPC</name>
<dbReference type="EMBL" id="REGN01000688">
    <property type="protein sequence ID" value="RNA40006.1"/>
    <property type="molecule type" value="Genomic_DNA"/>
</dbReference>
<organism evidence="1 2">
    <name type="scientific">Brachionus plicatilis</name>
    <name type="common">Marine rotifer</name>
    <name type="synonym">Brachionus muelleri</name>
    <dbReference type="NCBI Taxonomy" id="10195"/>
    <lineage>
        <taxon>Eukaryota</taxon>
        <taxon>Metazoa</taxon>
        <taxon>Spiralia</taxon>
        <taxon>Gnathifera</taxon>
        <taxon>Rotifera</taxon>
        <taxon>Eurotatoria</taxon>
        <taxon>Monogononta</taxon>
        <taxon>Pseudotrocha</taxon>
        <taxon>Ploima</taxon>
        <taxon>Brachionidae</taxon>
        <taxon>Brachionus</taxon>
    </lineage>
</organism>
<protein>
    <submittedName>
        <fullName evidence="1">Uncharacterized protein</fullName>
    </submittedName>
</protein>
<evidence type="ECO:0000313" key="2">
    <source>
        <dbReference type="Proteomes" id="UP000276133"/>
    </source>
</evidence>